<keyword evidence="5" id="KW-0472">Membrane</keyword>
<keyword evidence="2" id="KW-0813">Transport</keyword>
<evidence type="ECO:0000313" key="7">
    <source>
        <dbReference type="EMBL" id="NHN29178.1"/>
    </source>
</evidence>
<evidence type="ECO:0000256" key="3">
    <source>
        <dbReference type="ARBA" id="ARBA00022475"/>
    </source>
</evidence>
<evidence type="ECO:0000313" key="8">
    <source>
        <dbReference type="Proteomes" id="UP001165962"/>
    </source>
</evidence>
<keyword evidence="4" id="KW-0406">Ion transport</keyword>
<dbReference type="EMBL" id="JAAOIW010000002">
    <property type="protein sequence ID" value="NHN29178.1"/>
    <property type="molecule type" value="Genomic_DNA"/>
</dbReference>
<evidence type="ECO:0000256" key="4">
    <source>
        <dbReference type="ARBA" id="ARBA00023065"/>
    </source>
</evidence>
<sequence>MNAIHTKRLHLKAGFFQLHDITVSFPKEQITAIVGPNGSGKSTLLQLLTRLVEADLGEVFINDKSAKAYKSIELAQALSMLTQSKSPLPDLTARELVSYGRSPYKRLFDRMTAEDEDIVSWAMKITGTSRHEQRMN</sequence>
<evidence type="ECO:0000256" key="5">
    <source>
        <dbReference type="ARBA" id="ARBA00023136"/>
    </source>
</evidence>
<feature type="domain" description="ABC transporter" evidence="6">
    <location>
        <begin position="18"/>
        <end position="121"/>
    </location>
</feature>
<name>A0ABX0J0G2_9BACL</name>
<dbReference type="SUPFAM" id="SSF52540">
    <property type="entry name" value="P-loop containing nucleoside triphosphate hydrolases"/>
    <property type="match status" value="1"/>
</dbReference>
<comment type="subcellular location">
    <subcellularLocation>
        <location evidence="1">Cell membrane</location>
        <topology evidence="1">Peripheral membrane protein</topology>
    </subcellularLocation>
</comment>
<dbReference type="GO" id="GO:0005524">
    <property type="term" value="F:ATP binding"/>
    <property type="evidence" value="ECO:0007669"/>
    <property type="project" value="UniProtKB-KW"/>
</dbReference>
<keyword evidence="7" id="KW-0067">ATP-binding</keyword>
<keyword evidence="3" id="KW-1003">Cell membrane</keyword>
<dbReference type="Gene3D" id="3.40.50.300">
    <property type="entry name" value="P-loop containing nucleotide triphosphate hydrolases"/>
    <property type="match status" value="1"/>
</dbReference>
<accession>A0ABX0J0G2</accession>
<dbReference type="InterPro" id="IPR027417">
    <property type="entry name" value="P-loop_NTPase"/>
</dbReference>
<dbReference type="PANTHER" id="PTHR42771">
    <property type="entry name" value="IRON(3+)-HYDROXAMATE IMPORT ATP-BINDING PROTEIN FHUC"/>
    <property type="match status" value="1"/>
</dbReference>
<evidence type="ECO:0000256" key="1">
    <source>
        <dbReference type="ARBA" id="ARBA00004202"/>
    </source>
</evidence>
<evidence type="ECO:0000256" key="2">
    <source>
        <dbReference type="ARBA" id="ARBA00022448"/>
    </source>
</evidence>
<evidence type="ECO:0000259" key="6">
    <source>
        <dbReference type="Pfam" id="PF00005"/>
    </source>
</evidence>
<keyword evidence="8" id="KW-1185">Reference proteome</keyword>
<gene>
    <name evidence="7" type="ORF">G9U52_04965</name>
</gene>
<dbReference type="InterPro" id="IPR051535">
    <property type="entry name" value="Siderophore_ABC-ATPase"/>
</dbReference>
<reference evidence="7" key="1">
    <citation type="submission" date="2020-03" db="EMBL/GenBank/DDBJ databases">
        <title>Draft sequencing of Paenibacilllus sp. S3N08.</title>
        <authorList>
            <person name="Kim D.-U."/>
        </authorList>
    </citation>
    <scope>NUCLEOTIDE SEQUENCE</scope>
    <source>
        <strain evidence="7">S3N08</strain>
    </source>
</reference>
<dbReference type="Pfam" id="PF00005">
    <property type="entry name" value="ABC_tran"/>
    <property type="match status" value="1"/>
</dbReference>
<comment type="caution">
    <text evidence="7">The sequence shown here is derived from an EMBL/GenBank/DDBJ whole genome shotgun (WGS) entry which is preliminary data.</text>
</comment>
<keyword evidence="7" id="KW-0547">Nucleotide-binding</keyword>
<dbReference type="Proteomes" id="UP001165962">
    <property type="component" value="Unassembled WGS sequence"/>
</dbReference>
<dbReference type="RefSeq" id="WP_166146914.1">
    <property type="nucleotide sequence ID" value="NZ_JAAOIW010000002.1"/>
</dbReference>
<proteinExistence type="predicted"/>
<dbReference type="PANTHER" id="PTHR42771:SF4">
    <property type="entry name" value="IRON(3+)-HYDROXAMATE IMPORT ATP-BINDING PROTEIN FHUC"/>
    <property type="match status" value="1"/>
</dbReference>
<dbReference type="InterPro" id="IPR003439">
    <property type="entry name" value="ABC_transporter-like_ATP-bd"/>
</dbReference>
<organism evidence="7 8">
    <name type="scientific">Paenibacillus agricola</name>
    <dbReference type="NCBI Taxonomy" id="2716264"/>
    <lineage>
        <taxon>Bacteria</taxon>
        <taxon>Bacillati</taxon>
        <taxon>Bacillota</taxon>
        <taxon>Bacilli</taxon>
        <taxon>Bacillales</taxon>
        <taxon>Paenibacillaceae</taxon>
        <taxon>Paenibacillus</taxon>
    </lineage>
</organism>
<protein>
    <submittedName>
        <fullName evidence="7">ABC transporter ATP-binding protein</fullName>
    </submittedName>
</protein>